<evidence type="ECO:0000256" key="4">
    <source>
        <dbReference type="SAM" id="MobiDB-lite"/>
    </source>
</evidence>
<dbReference type="InterPro" id="IPR007809">
    <property type="entry name" value="FlgN-like"/>
</dbReference>
<evidence type="ECO:0000256" key="1">
    <source>
        <dbReference type="ARBA" id="ARBA00002397"/>
    </source>
</evidence>
<dbReference type="EMBL" id="LUTP01000027">
    <property type="protein sequence ID" value="OSN04928.1"/>
    <property type="molecule type" value="Genomic_DNA"/>
</dbReference>
<sequence>MQMNEVLEQMLNSLVSLKEILSQEQDELSARQVNPAFLHRVTENKNEQLSILKHFDNQRLALDEQLSVKPPYPHSPELNAQWSQIHELTRVLSQYNHRNGLLLNAHLENNQQSLAFLEQKQRQGIYGPNGQTENSGSHLGRKFSV</sequence>
<evidence type="ECO:0000256" key="2">
    <source>
        <dbReference type="ARBA" id="ARBA00007703"/>
    </source>
</evidence>
<dbReference type="Pfam" id="PF05130">
    <property type="entry name" value="FlgN"/>
    <property type="match status" value="1"/>
</dbReference>
<reference evidence="5 6" key="1">
    <citation type="submission" date="2016-02" db="EMBL/GenBank/DDBJ databases">
        <title>Species-wide whole genome sequencing reveals diversity, host range in Lonsdalea quercina.</title>
        <authorList>
            <person name="Li Y."/>
        </authorList>
    </citation>
    <scope>NUCLEOTIDE SEQUENCE [LARGE SCALE GENOMIC DNA]</scope>
    <source>
        <strain evidence="5 6">LMG 26264</strain>
    </source>
</reference>
<protein>
    <recommendedName>
        <fullName evidence="7">Flagellar biosynthesis protein FlgN</fullName>
    </recommendedName>
</protein>
<gene>
    <name evidence="5" type="ORF">AU511_11180</name>
</gene>
<dbReference type="InterPro" id="IPR036679">
    <property type="entry name" value="FlgN-like_sf"/>
</dbReference>
<evidence type="ECO:0000313" key="6">
    <source>
        <dbReference type="Proteomes" id="UP000194020"/>
    </source>
</evidence>
<comment type="function">
    <text evidence="1">Required for the efficient initiation of filament assembly.</text>
</comment>
<dbReference type="Proteomes" id="UP000194020">
    <property type="component" value="Unassembled WGS sequence"/>
</dbReference>
<dbReference type="OrthoDB" id="6434318at2"/>
<dbReference type="SUPFAM" id="SSF140566">
    <property type="entry name" value="FlgN-like"/>
    <property type="match status" value="1"/>
</dbReference>
<comment type="similarity">
    <text evidence="2">Belongs to the FlgN family.</text>
</comment>
<comment type="caution">
    <text evidence="5">The sequence shown here is derived from an EMBL/GenBank/DDBJ whole genome shotgun (WGS) entry which is preliminary data.</text>
</comment>
<evidence type="ECO:0000313" key="5">
    <source>
        <dbReference type="EMBL" id="OSN04928.1"/>
    </source>
</evidence>
<proteinExistence type="inferred from homology"/>
<keyword evidence="3" id="KW-1005">Bacterial flagellum biogenesis</keyword>
<dbReference type="Gene3D" id="1.20.58.300">
    <property type="entry name" value="FlgN-like"/>
    <property type="match status" value="1"/>
</dbReference>
<dbReference type="RefSeq" id="WP_094109735.1">
    <property type="nucleotide sequence ID" value="NZ_LUTP01000027.1"/>
</dbReference>
<accession>A0A1X3RSS9</accession>
<organism evidence="5 6">
    <name type="scientific">Lonsdalea iberica</name>
    <dbReference type="NCBI Taxonomy" id="1082703"/>
    <lineage>
        <taxon>Bacteria</taxon>
        <taxon>Pseudomonadati</taxon>
        <taxon>Pseudomonadota</taxon>
        <taxon>Gammaproteobacteria</taxon>
        <taxon>Enterobacterales</taxon>
        <taxon>Pectobacteriaceae</taxon>
        <taxon>Lonsdalea</taxon>
    </lineage>
</organism>
<evidence type="ECO:0008006" key="7">
    <source>
        <dbReference type="Google" id="ProtNLM"/>
    </source>
</evidence>
<feature type="region of interest" description="Disordered" evidence="4">
    <location>
        <begin position="125"/>
        <end position="145"/>
    </location>
</feature>
<dbReference type="GO" id="GO:0044780">
    <property type="term" value="P:bacterial-type flagellum assembly"/>
    <property type="evidence" value="ECO:0007669"/>
    <property type="project" value="InterPro"/>
</dbReference>
<evidence type="ECO:0000256" key="3">
    <source>
        <dbReference type="ARBA" id="ARBA00022795"/>
    </source>
</evidence>
<dbReference type="AlphaFoldDB" id="A0A1X3RSS9"/>
<name>A0A1X3RSS9_9GAMM</name>